<dbReference type="Gene3D" id="3.40.50.300">
    <property type="entry name" value="P-loop containing nucleotide triphosphate hydrolases"/>
    <property type="match status" value="1"/>
</dbReference>
<dbReference type="AlphaFoldDB" id="A0A2A4MSH6"/>
<name>A0A2A4MSH6_9GAMM</name>
<keyword evidence="5" id="KW-0378">Hydrolase</keyword>
<feature type="domain" description="AAA+ ATPase" evidence="4">
    <location>
        <begin position="211"/>
        <end position="393"/>
    </location>
</feature>
<evidence type="ECO:0000256" key="2">
    <source>
        <dbReference type="ARBA" id="ARBA00022741"/>
    </source>
</evidence>
<dbReference type="Proteomes" id="UP000218172">
    <property type="component" value="Unassembled WGS sequence"/>
</dbReference>
<keyword evidence="5" id="KW-0645">Protease</keyword>
<sequence>MALATTYSLAIIGVEAFEVTVEAHLSNGLPGFNIVGLPEATVKESKERVRSAILNSMLEFPARRITVNLAPADLPKAGGRYDLAIALSILAASGQLPCDALKHYYILGELALNGDLRGVQGVLPAVLAALKINKAIILAQVNNAEMSLALYDQAKTANTLLEVLAYFIKGSELSGYEVPSKVDKLNGAVVKLSDIKGQVLAKRVLQIAACGNHNLLMLGPPGTGKTMLANCLVGLLPELSVDDALQLAAIKSIALISQVDRDWREPPMRAPHHTASNVALVGGGSRLSPGEVSLAHKGVLFLDEIAEFSPKVLEVLREPIESGYITLSRANYRVRLPANFQLVAAMNPCPCGYAGDTINQCSCSAERVSRYLARISGPIIDRIDLLVELPRLSHSELISVIHTRDNTDNEKLKAAIEACRQGQLDRSGKLNSELNSEEVERYCSISSKNRNMLASITEALGLSARAFHRILKVARTIADYQGHRQITQANLQEAISYRRSDKLIQSRR</sequence>
<dbReference type="PANTHER" id="PTHR32039:SF7">
    <property type="entry name" value="COMPETENCE PROTEIN COMM"/>
    <property type="match status" value="1"/>
</dbReference>
<evidence type="ECO:0000259" key="4">
    <source>
        <dbReference type="SMART" id="SM00382"/>
    </source>
</evidence>
<keyword evidence="3" id="KW-0067">ATP-binding</keyword>
<reference evidence="6" key="1">
    <citation type="submission" date="2017-08" db="EMBL/GenBank/DDBJ databases">
        <title>A dynamic microbial community with high functional redundancy inhabits the cold, oxic subseafloor aquifer.</title>
        <authorList>
            <person name="Tully B.J."/>
            <person name="Wheat C.G."/>
            <person name="Glazer B.T."/>
            <person name="Huber J.A."/>
        </authorList>
    </citation>
    <scope>NUCLEOTIDE SEQUENCE [LARGE SCALE GENOMIC DNA]</scope>
</reference>
<dbReference type="GO" id="GO:0006508">
    <property type="term" value="P:proteolysis"/>
    <property type="evidence" value="ECO:0007669"/>
    <property type="project" value="UniProtKB-KW"/>
</dbReference>
<dbReference type="InterPro" id="IPR001208">
    <property type="entry name" value="MCM_dom"/>
</dbReference>
<dbReference type="InterPro" id="IPR004482">
    <property type="entry name" value="Mg_chelat-rel"/>
</dbReference>
<dbReference type="InterPro" id="IPR003593">
    <property type="entry name" value="AAA+_ATPase"/>
</dbReference>
<comment type="caution">
    <text evidence="5">The sequence shown here is derived from an EMBL/GenBank/DDBJ whole genome shotgun (WGS) entry which is preliminary data.</text>
</comment>
<evidence type="ECO:0000313" key="5">
    <source>
        <dbReference type="EMBL" id="PCH63219.1"/>
    </source>
</evidence>
<dbReference type="GO" id="GO:0008233">
    <property type="term" value="F:peptidase activity"/>
    <property type="evidence" value="ECO:0007669"/>
    <property type="project" value="UniProtKB-KW"/>
</dbReference>
<dbReference type="InterPro" id="IPR025158">
    <property type="entry name" value="Mg_chelat-rel_C"/>
</dbReference>
<dbReference type="InterPro" id="IPR045006">
    <property type="entry name" value="CHLI-like"/>
</dbReference>
<dbReference type="InterPro" id="IPR000523">
    <property type="entry name" value="Mg_chelatse_chII-like_cat_dom"/>
</dbReference>
<dbReference type="SUPFAM" id="SSF52540">
    <property type="entry name" value="P-loop containing nucleoside triphosphate hydrolases"/>
    <property type="match status" value="1"/>
</dbReference>
<evidence type="ECO:0000313" key="6">
    <source>
        <dbReference type="Proteomes" id="UP000218172"/>
    </source>
</evidence>
<dbReference type="GO" id="GO:0003677">
    <property type="term" value="F:DNA binding"/>
    <property type="evidence" value="ECO:0007669"/>
    <property type="project" value="InterPro"/>
</dbReference>
<dbReference type="Pfam" id="PF13541">
    <property type="entry name" value="ChlI"/>
    <property type="match status" value="1"/>
</dbReference>
<keyword evidence="2" id="KW-0547">Nucleotide-binding</keyword>
<dbReference type="SUPFAM" id="SSF54211">
    <property type="entry name" value="Ribosomal protein S5 domain 2-like"/>
    <property type="match status" value="1"/>
</dbReference>
<organism evidence="5 6">
    <name type="scientific">SAR86 cluster bacterium</name>
    <dbReference type="NCBI Taxonomy" id="2030880"/>
    <lineage>
        <taxon>Bacteria</taxon>
        <taxon>Pseudomonadati</taxon>
        <taxon>Pseudomonadota</taxon>
        <taxon>Gammaproteobacteria</taxon>
        <taxon>SAR86 cluster</taxon>
    </lineage>
</organism>
<dbReference type="InterPro" id="IPR020568">
    <property type="entry name" value="Ribosomal_Su5_D2-typ_SF"/>
</dbReference>
<dbReference type="SMART" id="SM00382">
    <property type="entry name" value="AAA"/>
    <property type="match status" value="1"/>
</dbReference>
<evidence type="ECO:0000256" key="3">
    <source>
        <dbReference type="ARBA" id="ARBA00022840"/>
    </source>
</evidence>
<dbReference type="InterPro" id="IPR027417">
    <property type="entry name" value="P-loop_NTPase"/>
</dbReference>
<dbReference type="PRINTS" id="PR01657">
    <property type="entry name" value="MCMFAMILY"/>
</dbReference>
<gene>
    <name evidence="5" type="ORF">COC19_01250</name>
</gene>
<comment type="similarity">
    <text evidence="1">Belongs to the Mg-chelatase subunits D/I family. ComM subfamily.</text>
</comment>
<proteinExistence type="inferred from homology"/>
<dbReference type="CDD" id="cd00009">
    <property type="entry name" value="AAA"/>
    <property type="match status" value="1"/>
</dbReference>
<dbReference type="Gene3D" id="3.30.230.10">
    <property type="match status" value="1"/>
</dbReference>
<dbReference type="PANTHER" id="PTHR32039">
    <property type="entry name" value="MAGNESIUM-CHELATASE SUBUNIT CHLI"/>
    <property type="match status" value="1"/>
</dbReference>
<dbReference type="EMBL" id="NVQR01000023">
    <property type="protein sequence ID" value="PCH63219.1"/>
    <property type="molecule type" value="Genomic_DNA"/>
</dbReference>
<dbReference type="GO" id="GO:0005524">
    <property type="term" value="F:ATP binding"/>
    <property type="evidence" value="ECO:0007669"/>
    <property type="project" value="UniProtKB-KW"/>
</dbReference>
<dbReference type="NCBIfam" id="TIGR00368">
    <property type="entry name" value="YifB family Mg chelatase-like AAA ATPase"/>
    <property type="match status" value="1"/>
</dbReference>
<accession>A0A2A4MSH6</accession>
<dbReference type="InterPro" id="IPR014721">
    <property type="entry name" value="Ribsml_uS5_D2-typ_fold_subgr"/>
</dbReference>
<protein>
    <submittedName>
        <fullName evidence="5">ATP-dependent protease</fullName>
    </submittedName>
</protein>
<dbReference type="Pfam" id="PF13335">
    <property type="entry name" value="Mg_chelatase_C"/>
    <property type="match status" value="1"/>
</dbReference>
<dbReference type="Pfam" id="PF01078">
    <property type="entry name" value="Mg_chelatase"/>
    <property type="match status" value="1"/>
</dbReference>
<evidence type="ECO:0000256" key="1">
    <source>
        <dbReference type="ARBA" id="ARBA00006354"/>
    </source>
</evidence>